<comment type="similarity">
    <text evidence="4">Belongs to the type-I 3-dehydroquinase family.</text>
</comment>
<comment type="function">
    <text evidence="4">Involved in the third step of the chorismate pathway, which leads to the biosynthesis of aromatic amino acids. Catalyzes the cis-dehydration of 3-dehydroquinate (DHQ) and introduces the first double bond of the aromatic ring to yield 3-dehydroshikimate.</text>
</comment>
<dbReference type="EC" id="4.2.1.10" evidence="4"/>
<feature type="binding site" evidence="4">
    <location>
        <begin position="47"/>
        <end position="49"/>
    </location>
    <ligand>
        <name>3-dehydroquinate</name>
        <dbReference type="ChEBI" id="CHEBI:32364"/>
    </ligand>
</feature>
<feature type="binding site" evidence="4">
    <location>
        <position position="214"/>
    </location>
    <ligand>
        <name>3-dehydroquinate</name>
        <dbReference type="ChEBI" id="CHEBI:32364"/>
    </ligand>
</feature>
<keyword evidence="4" id="KW-0028">Amino-acid biosynthesis</keyword>
<feature type="binding site" evidence="4">
    <location>
        <position position="233"/>
    </location>
    <ligand>
        <name>3-dehydroquinate</name>
        <dbReference type="ChEBI" id="CHEBI:32364"/>
    </ligand>
</feature>
<dbReference type="FunFam" id="3.20.20.70:FF:000047">
    <property type="entry name" value="3-dehydroquinate dehydratase"/>
    <property type="match status" value="1"/>
</dbReference>
<dbReference type="NCBIfam" id="TIGR01093">
    <property type="entry name" value="aroD"/>
    <property type="match status" value="1"/>
</dbReference>
<dbReference type="InterPro" id="IPR050146">
    <property type="entry name" value="Type-I_3-dehydroquinase"/>
</dbReference>
<evidence type="ECO:0000256" key="4">
    <source>
        <dbReference type="HAMAP-Rule" id="MF_00214"/>
    </source>
</evidence>
<dbReference type="EMBL" id="JAEDAO010000001">
    <property type="protein sequence ID" value="MBK0394513.1"/>
    <property type="molecule type" value="Genomic_DNA"/>
</dbReference>
<feature type="binding site" evidence="4">
    <location>
        <position position="83"/>
    </location>
    <ligand>
        <name>3-dehydroquinate</name>
        <dbReference type="ChEBI" id="CHEBI:32364"/>
    </ligand>
</feature>
<reference evidence="5" key="1">
    <citation type="submission" date="2020-12" db="EMBL/GenBank/DDBJ databases">
        <title>Ramlibacter sp. nov., isolated from a freshwater alga, Cryptomonas.</title>
        <authorList>
            <person name="Kim H.M."/>
            <person name="Jeon C.O."/>
        </authorList>
    </citation>
    <scope>NUCLEOTIDE SEQUENCE</scope>
    <source>
        <strain evidence="5">CrO1</strain>
    </source>
</reference>
<feature type="binding site" evidence="4">
    <location>
        <position position="237"/>
    </location>
    <ligand>
        <name>3-dehydroquinate</name>
        <dbReference type="ChEBI" id="CHEBI:32364"/>
    </ligand>
</feature>
<accession>A0A934Q3J1</accession>
<comment type="pathway">
    <text evidence="4">Metabolic intermediate biosynthesis; chorismate biosynthesis; chorismate from D-erythrose 4-phosphate and phosphoenolpyruvate: step 3/7.</text>
</comment>
<dbReference type="GO" id="GO:0008652">
    <property type="term" value="P:amino acid biosynthetic process"/>
    <property type="evidence" value="ECO:0007669"/>
    <property type="project" value="UniProtKB-KW"/>
</dbReference>
<organism evidence="5 6">
    <name type="scientific">Ramlibacter algicola</name>
    <dbReference type="NCBI Taxonomy" id="2795217"/>
    <lineage>
        <taxon>Bacteria</taxon>
        <taxon>Pseudomonadati</taxon>
        <taxon>Pseudomonadota</taxon>
        <taxon>Betaproteobacteria</taxon>
        <taxon>Burkholderiales</taxon>
        <taxon>Comamonadaceae</taxon>
        <taxon>Ramlibacter</taxon>
    </lineage>
</organism>
<evidence type="ECO:0000256" key="3">
    <source>
        <dbReference type="ARBA" id="ARBA00023270"/>
    </source>
</evidence>
<evidence type="ECO:0000313" key="6">
    <source>
        <dbReference type="Proteomes" id="UP000617041"/>
    </source>
</evidence>
<comment type="caution">
    <text evidence="4">Lacks conserved residue(s) required for the propagation of feature annotation.</text>
</comment>
<gene>
    <name evidence="4 5" type="primary">aroD</name>
    <name evidence="5" type="ORF">I8E28_18055</name>
</gene>
<dbReference type="CDD" id="cd00502">
    <property type="entry name" value="DHQase_I"/>
    <property type="match status" value="1"/>
</dbReference>
<protein>
    <recommendedName>
        <fullName evidence="4">3-dehydroquinate dehydratase</fullName>
        <shortName evidence="4">3-dehydroquinase</shortName>
        <ecNumber evidence="4">4.2.1.10</ecNumber>
    </recommendedName>
    <alternativeName>
        <fullName evidence="4">Type I DHQase</fullName>
    </alternativeName>
    <alternativeName>
        <fullName evidence="4">Type I dehydroquinase</fullName>
        <shortName evidence="4">DHQ1</shortName>
    </alternativeName>
</protein>
<proteinExistence type="inferred from homology"/>
<dbReference type="Pfam" id="PF01487">
    <property type="entry name" value="DHquinase_I"/>
    <property type="match status" value="1"/>
</dbReference>
<dbReference type="HAMAP" id="MF_00214">
    <property type="entry name" value="AroD"/>
    <property type="match status" value="1"/>
</dbReference>
<dbReference type="Proteomes" id="UP000617041">
    <property type="component" value="Unassembled WGS sequence"/>
</dbReference>
<dbReference type="InterPro" id="IPR001381">
    <property type="entry name" value="DHquinase_I"/>
</dbReference>
<sequence>MRPITVRGTPLAGGTLPAVCVPLVGRTRDALLREATDAASLGPDLLEWRVDHFTAIVDIDAVVATARDIKAAAPGLPLLYTRRAQHEGGQATALHDDQLVPLYAAVCERGGVDLVDTEASGDPAQVAAICEAAHAAGCTLVLSFHDFQRTPALGELLERYRDSYRLGADVAKVAVMPQGTGDVLTLLQATWMASEELPIPVAGMAMGALGAVSRVCGGEFGSALTFAAGRAASAPGQLPLGPLRAALAVLHGSVLRR</sequence>
<evidence type="ECO:0000256" key="1">
    <source>
        <dbReference type="ARBA" id="ARBA00001864"/>
    </source>
</evidence>
<dbReference type="AlphaFoldDB" id="A0A934Q3J1"/>
<dbReference type="PANTHER" id="PTHR43699:SF1">
    <property type="entry name" value="3-DEHYDROQUINATE DEHYDRATASE"/>
    <property type="match status" value="1"/>
</dbReference>
<dbReference type="GO" id="GO:0003855">
    <property type="term" value="F:3-dehydroquinate dehydratase activity"/>
    <property type="evidence" value="ECO:0007669"/>
    <property type="project" value="UniProtKB-UniRule"/>
</dbReference>
<keyword evidence="6" id="KW-1185">Reference proteome</keyword>
<dbReference type="PANTHER" id="PTHR43699">
    <property type="entry name" value="3-DEHYDROQUINATE DEHYDRATASE"/>
    <property type="match status" value="1"/>
</dbReference>
<comment type="catalytic activity">
    <reaction evidence="1 4">
        <text>3-dehydroquinate = 3-dehydroshikimate + H2O</text>
        <dbReference type="Rhea" id="RHEA:21096"/>
        <dbReference type="ChEBI" id="CHEBI:15377"/>
        <dbReference type="ChEBI" id="CHEBI:16630"/>
        <dbReference type="ChEBI" id="CHEBI:32364"/>
        <dbReference type="EC" id="4.2.1.10"/>
    </reaction>
</comment>
<keyword evidence="2 4" id="KW-0456">Lyase</keyword>
<evidence type="ECO:0000313" key="5">
    <source>
        <dbReference type="EMBL" id="MBK0394513.1"/>
    </source>
</evidence>
<comment type="subunit">
    <text evidence="4">Homodimer.</text>
</comment>
<dbReference type="InterPro" id="IPR013785">
    <property type="entry name" value="Aldolase_TIM"/>
</dbReference>
<keyword evidence="4" id="KW-0057">Aromatic amino acid biosynthesis</keyword>
<dbReference type="GO" id="GO:0009423">
    <property type="term" value="P:chorismate biosynthetic process"/>
    <property type="evidence" value="ECO:0007669"/>
    <property type="project" value="UniProtKB-UniRule"/>
</dbReference>
<comment type="caution">
    <text evidence="5">The sequence shown here is derived from an EMBL/GenBank/DDBJ whole genome shotgun (WGS) entry which is preliminary data.</text>
</comment>
<dbReference type="SUPFAM" id="SSF51569">
    <property type="entry name" value="Aldolase"/>
    <property type="match status" value="1"/>
</dbReference>
<dbReference type="GO" id="GO:0009073">
    <property type="term" value="P:aromatic amino acid family biosynthetic process"/>
    <property type="evidence" value="ECO:0007669"/>
    <property type="project" value="UniProtKB-KW"/>
</dbReference>
<feature type="active site" description="Proton donor/acceptor" evidence="4">
    <location>
        <position position="145"/>
    </location>
</feature>
<feature type="active site" description="Schiff-base intermediate with substrate" evidence="4">
    <location>
        <position position="172"/>
    </location>
</feature>
<evidence type="ECO:0000256" key="2">
    <source>
        <dbReference type="ARBA" id="ARBA00023239"/>
    </source>
</evidence>
<name>A0A934Q3J1_9BURK</name>
<dbReference type="GO" id="GO:0046279">
    <property type="term" value="P:3,4-dihydroxybenzoate biosynthetic process"/>
    <property type="evidence" value="ECO:0007669"/>
    <property type="project" value="TreeGrafter"/>
</dbReference>
<keyword evidence="3 4" id="KW-0704">Schiff base</keyword>
<dbReference type="Gene3D" id="3.20.20.70">
    <property type="entry name" value="Aldolase class I"/>
    <property type="match status" value="1"/>
</dbReference>
<dbReference type="RefSeq" id="WP_200789600.1">
    <property type="nucleotide sequence ID" value="NZ_JAEDAO010000001.1"/>
</dbReference>